<comment type="caution">
    <text evidence="1">The sequence shown here is derived from an EMBL/GenBank/DDBJ whole genome shotgun (WGS) entry which is preliminary data.</text>
</comment>
<dbReference type="RefSeq" id="WP_062604192.1">
    <property type="nucleotide sequence ID" value="NZ_FCOX02000006.1"/>
</dbReference>
<accession>A0A158ANE7</accession>
<name>A0A158ANE7_9BURK</name>
<evidence type="ECO:0000313" key="2">
    <source>
        <dbReference type="Proteomes" id="UP000071859"/>
    </source>
</evidence>
<evidence type="ECO:0008006" key="3">
    <source>
        <dbReference type="Google" id="ProtNLM"/>
    </source>
</evidence>
<evidence type="ECO:0000313" key="1">
    <source>
        <dbReference type="EMBL" id="SAK59190.1"/>
    </source>
</evidence>
<sequence length="311" mass="34832">MSAIVRSIRKWVARQNFRARRSLIGRIPVKNIERLANVGWLMRSWCDVRWRATGVSRAELGRDLLGLPAEIAQRARAGILLEKLIDQRIYFGRAIRNGESLPDLDAVAQTLADEVRRLKSIAPGKPIFVSPFHYVSQYANIYVVEKMGALLGIDSLAVVSGVPQNQYGDDHALIPGIKVLYTYNDPNRGGLGVRVARALKRHGVAVLFSDVPPYTMHRYPMETVGVSMFGRNARIHNGVFRMGATFDALLLPFYLRFEQGRFKVRLFDPIRLADEGAPQRLAGDIEAALSENYPQWLTSGHPAMYSFAAAK</sequence>
<keyword evidence="2" id="KW-1185">Reference proteome</keyword>
<reference evidence="1" key="1">
    <citation type="submission" date="2016-01" db="EMBL/GenBank/DDBJ databases">
        <authorList>
            <person name="Peeters C."/>
        </authorList>
    </citation>
    <scope>NUCLEOTIDE SEQUENCE</scope>
    <source>
        <strain evidence="1">LMG 29321</strain>
    </source>
</reference>
<protein>
    <recommendedName>
        <fullName evidence="3">Lipid A biosynthesis lauroyl acyltransferase</fullName>
    </recommendedName>
</protein>
<proteinExistence type="predicted"/>
<gene>
    <name evidence="1" type="ORF">AWB78_01825</name>
</gene>
<dbReference type="OrthoDB" id="8990510at2"/>
<dbReference type="AlphaFoldDB" id="A0A158ANE7"/>
<organism evidence="1 2">
    <name type="scientific">Caballeronia calidae</name>
    <dbReference type="NCBI Taxonomy" id="1777139"/>
    <lineage>
        <taxon>Bacteria</taxon>
        <taxon>Pseudomonadati</taxon>
        <taxon>Pseudomonadota</taxon>
        <taxon>Betaproteobacteria</taxon>
        <taxon>Burkholderiales</taxon>
        <taxon>Burkholderiaceae</taxon>
        <taxon>Caballeronia</taxon>
    </lineage>
</organism>
<dbReference type="EMBL" id="FCOX02000006">
    <property type="protein sequence ID" value="SAK59190.1"/>
    <property type="molecule type" value="Genomic_DNA"/>
</dbReference>
<dbReference type="Proteomes" id="UP000071859">
    <property type="component" value="Unassembled WGS sequence"/>
</dbReference>